<comment type="caution">
    <text evidence="1">The sequence shown here is derived from an EMBL/GenBank/DDBJ whole genome shotgun (WGS) entry which is preliminary data.</text>
</comment>
<gene>
    <name evidence="1" type="ORF">DN069_15295</name>
</gene>
<sequence length="99" mass="10701">MEPVDTVTVEQRLAAIEEKLDLVLARLGALGALGALPLAVTDAPLDSPQDADPVLELVRLGKKIQAIKVYRERTGASLRQAKDEIDAMAQRERARTGRG</sequence>
<organism evidence="1 2">
    <name type="scientific">Streptacidiphilus pinicola</name>
    <dbReference type="NCBI Taxonomy" id="2219663"/>
    <lineage>
        <taxon>Bacteria</taxon>
        <taxon>Bacillati</taxon>
        <taxon>Actinomycetota</taxon>
        <taxon>Actinomycetes</taxon>
        <taxon>Kitasatosporales</taxon>
        <taxon>Streptomycetaceae</taxon>
        <taxon>Streptacidiphilus</taxon>
    </lineage>
</organism>
<dbReference type="Proteomes" id="UP000248889">
    <property type="component" value="Unassembled WGS sequence"/>
</dbReference>
<accession>A0A2X0KC06</accession>
<evidence type="ECO:0008006" key="3">
    <source>
        <dbReference type="Google" id="ProtNLM"/>
    </source>
</evidence>
<dbReference type="AlphaFoldDB" id="A0A2X0KC06"/>
<dbReference type="OrthoDB" id="3298842at2"/>
<dbReference type="Gene3D" id="3.30.1390.10">
    <property type="match status" value="1"/>
</dbReference>
<evidence type="ECO:0000313" key="2">
    <source>
        <dbReference type="Proteomes" id="UP000248889"/>
    </source>
</evidence>
<dbReference type="EMBL" id="QKYN01000059">
    <property type="protein sequence ID" value="RAG84799.1"/>
    <property type="molecule type" value="Genomic_DNA"/>
</dbReference>
<reference evidence="1 2" key="1">
    <citation type="submission" date="2018-06" db="EMBL/GenBank/DDBJ databases">
        <title>Streptacidiphilus pinicola sp. nov., isolated from pine grove soil.</title>
        <authorList>
            <person name="Roh S.G."/>
            <person name="Park S."/>
            <person name="Kim M.-K."/>
            <person name="Yun B.-R."/>
            <person name="Park J."/>
            <person name="Kim M.J."/>
            <person name="Kim Y.S."/>
            <person name="Kim S.B."/>
        </authorList>
    </citation>
    <scope>NUCLEOTIDE SEQUENCE [LARGE SCALE GENOMIC DNA]</scope>
    <source>
        <strain evidence="1 2">MMS16-CNU450</strain>
    </source>
</reference>
<protein>
    <recommendedName>
        <fullName evidence="3">Ribosomal protein L7/L12 C-terminal domain-containing protein</fullName>
    </recommendedName>
</protein>
<keyword evidence="2" id="KW-1185">Reference proteome</keyword>
<dbReference type="InterPro" id="IPR014719">
    <property type="entry name" value="Ribosomal_bL12_C/ClpS-like"/>
</dbReference>
<dbReference type="RefSeq" id="WP_111501534.1">
    <property type="nucleotide sequence ID" value="NZ_QKYN01000059.1"/>
</dbReference>
<name>A0A2X0KC06_9ACTN</name>
<proteinExistence type="predicted"/>
<evidence type="ECO:0000313" key="1">
    <source>
        <dbReference type="EMBL" id="RAG84799.1"/>
    </source>
</evidence>